<dbReference type="AlphaFoldDB" id="A0A9P4LEC1"/>
<dbReference type="GeneID" id="63847106"/>
<keyword evidence="3" id="KW-1185">Reference proteome</keyword>
<evidence type="ECO:0000256" key="1">
    <source>
        <dbReference type="SAM" id="Phobius"/>
    </source>
</evidence>
<evidence type="ECO:0000313" key="3">
    <source>
        <dbReference type="Proteomes" id="UP000800039"/>
    </source>
</evidence>
<keyword evidence="1" id="KW-0812">Transmembrane</keyword>
<proteinExistence type="predicted"/>
<dbReference type="RefSeq" id="XP_040793790.1">
    <property type="nucleotide sequence ID" value="XM_040929854.1"/>
</dbReference>
<keyword evidence="1" id="KW-0472">Membrane</keyword>
<comment type="caution">
    <text evidence="2">The sequence shown here is derived from an EMBL/GenBank/DDBJ whole genome shotgun (WGS) entry which is preliminary data.</text>
</comment>
<organism evidence="2 3">
    <name type="scientific">Cucurbitaria berberidis CBS 394.84</name>
    <dbReference type="NCBI Taxonomy" id="1168544"/>
    <lineage>
        <taxon>Eukaryota</taxon>
        <taxon>Fungi</taxon>
        <taxon>Dikarya</taxon>
        <taxon>Ascomycota</taxon>
        <taxon>Pezizomycotina</taxon>
        <taxon>Dothideomycetes</taxon>
        <taxon>Pleosporomycetidae</taxon>
        <taxon>Pleosporales</taxon>
        <taxon>Pleosporineae</taxon>
        <taxon>Cucurbitariaceae</taxon>
        <taxon>Cucurbitaria</taxon>
    </lineage>
</organism>
<evidence type="ECO:0000313" key="2">
    <source>
        <dbReference type="EMBL" id="KAF1851227.1"/>
    </source>
</evidence>
<name>A0A9P4LEC1_9PLEO</name>
<reference evidence="2" key="1">
    <citation type="submission" date="2020-01" db="EMBL/GenBank/DDBJ databases">
        <authorList>
            <consortium name="DOE Joint Genome Institute"/>
            <person name="Haridas S."/>
            <person name="Albert R."/>
            <person name="Binder M."/>
            <person name="Bloem J."/>
            <person name="Labutti K."/>
            <person name="Salamov A."/>
            <person name="Andreopoulos B."/>
            <person name="Baker S.E."/>
            <person name="Barry K."/>
            <person name="Bills G."/>
            <person name="Bluhm B.H."/>
            <person name="Cannon C."/>
            <person name="Castanera R."/>
            <person name="Culley D.E."/>
            <person name="Daum C."/>
            <person name="Ezra D."/>
            <person name="Gonzalez J.B."/>
            <person name="Henrissat B."/>
            <person name="Kuo A."/>
            <person name="Liang C."/>
            <person name="Lipzen A."/>
            <person name="Lutzoni F."/>
            <person name="Magnuson J."/>
            <person name="Mondo S."/>
            <person name="Nolan M."/>
            <person name="Ohm R."/>
            <person name="Pangilinan J."/>
            <person name="Park H.-J."/>
            <person name="Ramirez L."/>
            <person name="Alfaro M."/>
            <person name="Sun H."/>
            <person name="Tritt A."/>
            <person name="Yoshinaga Y."/>
            <person name="Zwiers L.-H."/>
            <person name="Turgeon B.G."/>
            <person name="Goodwin S.B."/>
            <person name="Spatafora J.W."/>
            <person name="Crous P.W."/>
            <person name="Grigoriev I.V."/>
        </authorList>
    </citation>
    <scope>NUCLEOTIDE SEQUENCE</scope>
    <source>
        <strain evidence="2">CBS 394.84</strain>
    </source>
</reference>
<protein>
    <submittedName>
        <fullName evidence="2">Uncharacterized protein</fullName>
    </submittedName>
</protein>
<gene>
    <name evidence="2" type="ORF">K460DRAFT_30100</name>
</gene>
<keyword evidence="1" id="KW-1133">Transmembrane helix</keyword>
<sequence>MIEFNNTGLWFSIGGLVVKLAVATPRRATSASPGFDSRPMHSFFLLFLRSFCRVFWPFFAFLRLHSDRWLMRRTASY</sequence>
<feature type="transmembrane region" description="Helical" evidence="1">
    <location>
        <begin position="39"/>
        <end position="62"/>
    </location>
</feature>
<dbReference type="Proteomes" id="UP000800039">
    <property type="component" value="Unassembled WGS sequence"/>
</dbReference>
<dbReference type="EMBL" id="ML976614">
    <property type="protein sequence ID" value="KAF1851227.1"/>
    <property type="molecule type" value="Genomic_DNA"/>
</dbReference>
<accession>A0A9P4LEC1</accession>